<gene>
    <name evidence="3" type="ORF">HCN08_10650</name>
</gene>
<accession>A0ABX0ZQG7</accession>
<keyword evidence="4" id="KW-1185">Reference proteome</keyword>
<dbReference type="CDD" id="cd16936">
    <property type="entry name" value="HATPase_RsbW-like"/>
    <property type="match status" value="1"/>
</dbReference>
<dbReference type="Gene3D" id="3.30.565.10">
    <property type="entry name" value="Histidine kinase-like ATPase, C-terminal domain"/>
    <property type="match status" value="1"/>
</dbReference>
<evidence type="ECO:0000313" key="4">
    <source>
        <dbReference type="Proteomes" id="UP000734511"/>
    </source>
</evidence>
<evidence type="ECO:0000256" key="1">
    <source>
        <dbReference type="ARBA" id="ARBA00022527"/>
    </source>
</evidence>
<dbReference type="InterPro" id="IPR036890">
    <property type="entry name" value="HATPase_C_sf"/>
</dbReference>
<comment type="caution">
    <text evidence="3">The sequence shown here is derived from an EMBL/GenBank/DDBJ whole genome shotgun (WGS) entry which is preliminary data.</text>
</comment>
<dbReference type="GO" id="GO:0005524">
    <property type="term" value="F:ATP binding"/>
    <property type="evidence" value="ECO:0007669"/>
    <property type="project" value="UniProtKB-KW"/>
</dbReference>
<dbReference type="RefSeq" id="WP_167982867.1">
    <property type="nucleotide sequence ID" value="NZ_JAATEJ010000006.1"/>
</dbReference>
<keyword evidence="1" id="KW-0808">Transferase</keyword>
<dbReference type="EMBL" id="JAATEJ010000006">
    <property type="protein sequence ID" value="NJP43861.1"/>
    <property type="molecule type" value="Genomic_DNA"/>
</dbReference>
<protein>
    <submittedName>
        <fullName evidence="3">ATP-binding protein</fullName>
    </submittedName>
</protein>
<sequence>MQVDQNDPTHRTTRECALELDAHPYRIQQIRRIVAAQLRYWRLDPLIQPAASATSELLANVHRHAKPDKKCRVRLTLADDRLTVAVTDSDPRLPQLRPVEPLATTGRGLTMVEALSDSWGTDLLPEDAGKTVWFVLRTPVAVPTMLPVRTALPFERAMVEPLPGPFAEPVPEPLTGSVPEPAAVAAAA</sequence>
<evidence type="ECO:0000313" key="3">
    <source>
        <dbReference type="EMBL" id="NJP43861.1"/>
    </source>
</evidence>
<keyword evidence="3" id="KW-0547">Nucleotide-binding</keyword>
<keyword evidence="1" id="KW-0418">Kinase</keyword>
<dbReference type="InterPro" id="IPR003594">
    <property type="entry name" value="HATPase_dom"/>
</dbReference>
<dbReference type="Pfam" id="PF13581">
    <property type="entry name" value="HATPase_c_2"/>
    <property type="match status" value="1"/>
</dbReference>
<dbReference type="PANTHER" id="PTHR35526:SF3">
    <property type="entry name" value="ANTI-SIGMA-F FACTOR RSBW"/>
    <property type="match status" value="1"/>
</dbReference>
<name>A0ABX0ZQG7_9ACTN</name>
<feature type="domain" description="Histidine kinase/HSP90-like ATPase" evidence="2">
    <location>
        <begin position="22"/>
        <end position="135"/>
    </location>
</feature>
<organism evidence="3 4">
    <name type="scientific">Actinacidiphila epipremni</name>
    <dbReference type="NCBI Taxonomy" id="2053013"/>
    <lineage>
        <taxon>Bacteria</taxon>
        <taxon>Bacillati</taxon>
        <taxon>Actinomycetota</taxon>
        <taxon>Actinomycetes</taxon>
        <taxon>Kitasatosporales</taxon>
        <taxon>Streptomycetaceae</taxon>
        <taxon>Actinacidiphila</taxon>
    </lineage>
</organism>
<reference evidence="3 4" key="1">
    <citation type="submission" date="2020-03" db="EMBL/GenBank/DDBJ databases">
        <title>WGS of actinomycetes isolated from Thailand.</title>
        <authorList>
            <person name="Thawai C."/>
        </authorList>
    </citation>
    <scope>NUCLEOTIDE SEQUENCE [LARGE SCALE GENOMIC DNA]</scope>
    <source>
        <strain evidence="3 4">PRB2-1</strain>
    </source>
</reference>
<dbReference type="Proteomes" id="UP000734511">
    <property type="component" value="Unassembled WGS sequence"/>
</dbReference>
<dbReference type="InterPro" id="IPR050267">
    <property type="entry name" value="Anti-sigma-factor_SerPK"/>
</dbReference>
<proteinExistence type="predicted"/>
<dbReference type="PANTHER" id="PTHR35526">
    <property type="entry name" value="ANTI-SIGMA-F FACTOR RSBW-RELATED"/>
    <property type="match status" value="1"/>
</dbReference>
<keyword evidence="3" id="KW-0067">ATP-binding</keyword>
<dbReference type="SUPFAM" id="SSF55874">
    <property type="entry name" value="ATPase domain of HSP90 chaperone/DNA topoisomerase II/histidine kinase"/>
    <property type="match status" value="1"/>
</dbReference>
<keyword evidence="1" id="KW-0723">Serine/threonine-protein kinase</keyword>
<evidence type="ECO:0000259" key="2">
    <source>
        <dbReference type="Pfam" id="PF13581"/>
    </source>
</evidence>